<accession>A0ABQ9EGP8</accession>
<proteinExistence type="predicted"/>
<evidence type="ECO:0000313" key="1">
    <source>
        <dbReference type="EMBL" id="KAJ8304463.1"/>
    </source>
</evidence>
<organism evidence="1 2">
    <name type="scientific">Tegillarca granosa</name>
    <name type="common">Malaysian cockle</name>
    <name type="synonym">Anadara granosa</name>
    <dbReference type="NCBI Taxonomy" id="220873"/>
    <lineage>
        <taxon>Eukaryota</taxon>
        <taxon>Metazoa</taxon>
        <taxon>Spiralia</taxon>
        <taxon>Lophotrochozoa</taxon>
        <taxon>Mollusca</taxon>
        <taxon>Bivalvia</taxon>
        <taxon>Autobranchia</taxon>
        <taxon>Pteriomorphia</taxon>
        <taxon>Arcoida</taxon>
        <taxon>Arcoidea</taxon>
        <taxon>Arcidae</taxon>
        <taxon>Tegillarca</taxon>
    </lineage>
</organism>
<comment type="caution">
    <text evidence="1">The sequence shown here is derived from an EMBL/GenBank/DDBJ whole genome shotgun (WGS) entry which is preliminary data.</text>
</comment>
<protein>
    <submittedName>
        <fullName evidence="1">Uncharacterized protein</fullName>
    </submittedName>
</protein>
<dbReference type="Gene3D" id="1.10.287.70">
    <property type="match status" value="1"/>
</dbReference>
<dbReference type="EMBL" id="JARBDR010000903">
    <property type="protein sequence ID" value="KAJ8304463.1"/>
    <property type="molecule type" value="Genomic_DNA"/>
</dbReference>
<gene>
    <name evidence="1" type="ORF">KUTeg_018046</name>
</gene>
<evidence type="ECO:0000313" key="2">
    <source>
        <dbReference type="Proteomes" id="UP001217089"/>
    </source>
</evidence>
<name>A0ABQ9EGP8_TEGGR</name>
<sequence>MSGFAICIVEAKAFNICMILGHSHSVTIHCGTHLECVGRNISLVSTAASTTINQSDCCQHFDLFIVPRSWPYFPSINSRYINNKSPFCVNDQAQKHNRVYTFLFTKAQKDLIMLSKIPYKLRSLEDKTSQWEIKAKRGGFIFEHLEKKNEEEICFDAKEDYVSMETDTIQGVMNVIGNSSNKDQLALKLQGILTTFRDNSIKINYDGSNCSAYGLPDGPKYSWSWAGSLFFSVTVISTIGASRTKLINQWLRDRE</sequence>
<dbReference type="Proteomes" id="UP001217089">
    <property type="component" value="Unassembled WGS sequence"/>
</dbReference>
<keyword evidence="2" id="KW-1185">Reference proteome</keyword>
<reference evidence="1 2" key="1">
    <citation type="submission" date="2022-12" db="EMBL/GenBank/DDBJ databases">
        <title>Chromosome-level genome of Tegillarca granosa.</title>
        <authorList>
            <person name="Kim J."/>
        </authorList>
    </citation>
    <scope>NUCLEOTIDE SEQUENCE [LARGE SCALE GENOMIC DNA]</scope>
    <source>
        <strain evidence="1">Teg-2019</strain>
        <tissue evidence="1">Adductor muscle</tissue>
    </source>
</reference>